<dbReference type="KEGG" id="asd:AS9A_2204"/>
<dbReference type="InterPro" id="IPR036271">
    <property type="entry name" value="Tet_transcr_reg_TetR-rel_C_sf"/>
</dbReference>
<keyword evidence="2 4" id="KW-0238">DNA-binding</keyword>
<sequence length="158" mass="17011">MSAVGMAEIVEKAGCGKNAAYRLFPSKSSLVAAYLSEFGARREAQTASAIEGLRDDPAAALHAYVAEVVSQARQPRFVGCAIRNYLREARAKDDEPVRIARSWLTDSREALRALVAQLDVKDPDLLADQIWLVVEGVYAGGPADAALTLTHRLLDDAG</sequence>
<dbReference type="GO" id="GO:0003677">
    <property type="term" value="F:DNA binding"/>
    <property type="evidence" value="ECO:0007669"/>
    <property type="project" value="UniProtKB-UniRule"/>
</dbReference>
<dbReference type="PANTHER" id="PTHR47506:SF1">
    <property type="entry name" value="HTH-TYPE TRANSCRIPTIONAL REGULATOR YJDC"/>
    <property type="match status" value="1"/>
</dbReference>
<dbReference type="Proteomes" id="UP000009235">
    <property type="component" value="Chromosome"/>
</dbReference>
<feature type="domain" description="HTH tetR-type" evidence="5">
    <location>
        <begin position="1"/>
        <end position="42"/>
    </location>
</feature>
<evidence type="ECO:0000259" key="5">
    <source>
        <dbReference type="PROSITE" id="PS50977"/>
    </source>
</evidence>
<dbReference type="PANTHER" id="PTHR47506">
    <property type="entry name" value="TRANSCRIPTIONAL REGULATORY PROTEIN"/>
    <property type="match status" value="1"/>
</dbReference>
<proteinExistence type="predicted"/>
<name>F6EQG8_HOYSD</name>
<dbReference type="InterPro" id="IPR001647">
    <property type="entry name" value="HTH_TetR"/>
</dbReference>
<evidence type="ECO:0000313" key="6">
    <source>
        <dbReference type="EMBL" id="AEF40653.1"/>
    </source>
</evidence>
<feature type="DNA-binding region" description="H-T-H motif" evidence="4">
    <location>
        <begin position="5"/>
        <end position="24"/>
    </location>
</feature>
<protein>
    <submittedName>
        <fullName evidence="6">TetR family transcriptional regulator</fullName>
    </submittedName>
</protein>
<dbReference type="Pfam" id="PF00440">
    <property type="entry name" value="TetR_N"/>
    <property type="match status" value="1"/>
</dbReference>
<evidence type="ECO:0000313" key="7">
    <source>
        <dbReference type="Proteomes" id="UP000009235"/>
    </source>
</evidence>
<evidence type="ECO:0000256" key="1">
    <source>
        <dbReference type="ARBA" id="ARBA00023015"/>
    </source>
</evidence>
<dbReference type="SUPFAM" id="SSF46689">
    <property type="entry name" value="Homeodomain-like"/>
    <property type="match status" value="1"/>
</dbReference>
<dbReference type="AlphaFoldDB" id="F6EQG8"/>
<keyword evidence="1" id="KW-0805">Transcription regulation</keyword>
<dbReference type="EMBL" id="CP002786">
    <property type="protein sequence ID" value="AEF40653.1"/>
    <property type="molecule type" value="Genomic_DNA"/>
</dbReference>
<dbReference type="eggNOG" id="COG1309">
    <property type="taxonomic scope" value="Bacteria"/>
</dbReference>
<dbReference type="STRING" id="443218.AS9A_2204"/>
<evidence type="ECO:0000256" key="2">
    <source>
        <dbReference type="ARBA" id="ARBA00023125"/>
    </source>
</evidence>
<dbReference type="InterPro" id="IPR009057">
    <property type="entry name" value="Homeodomain-like_sf"/>
</dbReference>
<evidence type="ECO:0000256" key="3">
    <source>
        <dbReference type="ARBA" id="ARBA00023163"/>
    </source>
</evidence>
<dbReference type="Gene3D" id="1.10.357.10">
    <property type="entry name" value="Tetracycline Repressor, domain 2"/>
    <property type="match status" value="1"/>
</dbReference>
<gene>
    <name evidence="6" type="ordered locus">AS9A_2204</name>
</gene>
<dbReference type="HOGENOM" id="CLU_069356_23_1_11"/>
<keyword evidence="7" id="KW-1185">Reference proteome</keyword>
<reference evidence="6 7" key="1">
    <citation type="journal article" date="2011" name="J. Bacteriol.">
        <title>Complete genome sequence of Amycolicicoccus subflavus DQS3-9A1T, an actinomycete isolated from crude oil-polluted soil.</title>
        <authorList>
            <person name="Cai M."/>
            <person name="Chen W.M."/>
            <person name="Nie Y."/>
            <person name="Chi C.Q."/>
            <person name="Wang Y.N."/>
            <person name="Tang Y.Q."/>
            <person name="Li G.Y."/>
            <person name="Wu X.L."/>
        </authorList>
    </citation>
    <scope>NUCLEOTIDE SEQUENCE [LARGE SCALE GENOMIC DNA]</scope>
    <source>
        <strain evidence="7">DSM 45089 / DQS3-9A1</strain>
    </source>
</reference>
<dbReference type="PROSITE" id="PS50977">
    <property type="entry name" value="HTH_TETR_2"/>
    <property type="match status" value="1"/>
</dbReference>
<accession>F6EQG8</accession>
<keyword evidence="3" id="KW-0804">Transcription</keyword>
<dbReference type="SUPFAM" id="SSF48498">
    <property type="entry name" value="Tetracyclin repressor-like, C-terminal domain"/>
    <property type="match status" value="1"/>
</dbReference>
<evidence type="ECO:0000256" key="4">
    <source>
        <dbReference type="PROSITE-ProRule" id="PRU00335"/>
    </source>
</evidence>
<organism evidence="6 7">
    <name type="scientific">Hoyosella subflava (strain DSM 45089 / JCM 17490 / NBRC 109087 / DQS3-9A1)</name>
    <name type="common">Amycolicicoccus subflavus</name>
    <dbReference type="NCBI Taxonomy" id="443218"/>
    <lineage>
        <taxon>Bacteria</taxon>
        <taxon>Bacillati</taxon>
        <taxon>Actinomycetota</taxon>
        <taxon>Actinomycetes</taxon>
        <taxon>Mycobacteriales</taxon>
        <taxon>Hoyosellaceae</taxon>
        <taxon>Hoyosella</taxon>
    </lineage>
</organism>